<proteinExistence type="predicted"/>
<dbReference type="AlphaFoldDB" id="A0A068QZC6"/>
<protein>
    <recommendedName>
        <fullName evidence="3">Transposase</fullName>
    </recommendedName>
</protein>
<dbReference type="EMBL" id="FO704551">
    <property type="protein sequence ID" value="CDG20273.1"/>
    <property type="molecule type" value="Genomic_DNA"/>
</dbReference>
<organism evidence="1 2">
    <name type="scientific">Xenorhabdus poinarii G6</name>
    <dbReference type="NCBI Taxonomy" id="1354304"/>
    <lineage>
        <taxon>Bacteria</taxon>
        <taxon>Pseudomonadati</taxon>
        <taxon>Pseudomonadota</taxon>
        <taxon>Gammaproteobacteria</taxon>
        <taxon>Enterobacterales</taxon>
        <taxon>Morganellaceae</taxon>
        <taxon>Xenorhabdus</taxon>
    </lineage>
</organism>
<sequence length="32" mass="3413">MTPNATVVMEACASAHFMARKIAALGHKTQLI</sequence>
<accession>A0A068QZC6</accession>
<reference evidence="1 2" key="1">
    <citation type="submission" date="2013-07" db="EMBL/GenBank/DDBJ databases">
        <authorList>
            <person name="Genoscope - CEA"/>
        </authorList>
    </citation>
    <scope>NUCLEOTIDE SEQUENCE [LARGE SCALE GENOMIC DNA]</scope>
    <source>
        <strain evidence="1 2">G6</strain>
    </source>
</reference>
<keyword evidence="2" id="KW-1185">Reference proteome</keyword>
<dbReference type="HOGENOM" id="CLU_3392075_0_0_6"/>
<gene>
    <name evidence="1" type="ORF">XPG1_0618</name>
</gene>
<dbReference type="KEGG" id="xpo:XPG1_0618"/>
<evidence type="ECO:0000313" key="1">
    <source>
        <dbReference type="EMBL" id="CDG20273.1"/>
    </source>
</evidence>
<evidence type="ECO:0008006" key="3">
    <source>
        <dbReference type="Google" id="ProtNLM"/>
    </source>
</evidence>
<name>A0A068QZC6_9GAMM</name>
<evidence type="ECO:0000313" key="2">
    <source>
        <dbReference type="Proteomes" id="UP000032735"/>
    </source>
</evidence>
<dbReference type="Proteomes" id="UP000032735">
    <property type="component" value="Chromosome"/>
</dbReference>